<dbReference type="PANTHER" id="PTHR46401">
    <property type="entry name" value="GLYCOSYLTRANSFERASE WBBK-RELATED"/>
    <property type="match status" value="1"/>
</dbReference>
<dbReference type="Gene3D" id="3.40.50.2000">
    <property type="entry name" value="Glycogen Phosphorylase B"/>
    <property type="match status" value="2"/>
</dbReference>
<dbReference type="OrthoDB" id="9807414at2"/>
<gene>
    <name evidence="3" type="ORF">FZ942_22585</name>
</gene>
<dbReference type="Pfam" id="PF13692">
    <property type="entry name" value="Glyco_trans_1_4"/>
    <property type="match status" value="1"/>
</dbReference>
<dbReference type="PANTHER" id="PTHR46401:SF2">
    <property type="entry name" value="GLYCOSYLTRANSFERASE WBBK-RELATED"/>
    <property type="match status" value="1"/>
</dbReference>
<dbReference type="CDD" id="cd03801">
    <property type="entry name" value="GT4_PimA-like"/>
    <property type="match status" value="1"/>
</dbReference>
<evidence type="ECO:0000256" key="1">
    <source>
        <dbReference type="ARBA" id="ARBA00022679"/>
    </source>
</evidence>
<reference evidence="3 4" key="1">
    <citation type="submission" date="2019-08" db="EMBL/GenBank/DDBJ databases">
        <authorList>
            <person name="Grouzdev D."/>
            <person name="Tikhonova E."/>
            <person name="Kravchenko I."/>
        </authorList>
    </citation>
    <scope>NUCLEOTIDE SEQUENCE [LARGE SCALE GENOMIC DNA]</scope>
    <source>
        <strain evidence="3 4">59b</strain>
    </source>
</reference>
<dbReference type="Proteomes" id="UP000324927">
    <property type="component" value="Unassembled WGS sequence"/>
</dbReference>
<dbReference type="SUPFAM" id="SSF53756">
    <property type="entry name" value="UDP-Glycosyltransferase/glycogen phosphorylase"/>
    <property type="match status" value="1"/>
</dbReference>
<feature type="region of interest" description="Disordered" evidence="2">
    <location>
        <begin position="1"/>
        <end position="37"/>
    </location>
</feature>
<organism evidence="3 4">
    <name type="scientific">Azospirillum lipoferum</name>
    <dbReference type="NCBI Taxonomy" id="193"/>
    <lineage>
        <taxon>Bacteria</taxon>
        <taxon>Pseudomonadati</taxon>
        <taxon>Pseudomonadota</taxon>
        <taxon>Alphaproteobacteria</taxon>
        <taxon>Rhodospirillales</taxon>
        <taxon>Azospirillaceae</taxon>
        <taxon>Azospirillum</taxon>
    </lineage>
</organism>
<evidence type="ECO:0000313" key="4">
    <source>
        <dbReference type="Proteomes" id="UP000324927"/>
    </source>
</evidence>
<dbReference type="AlphaFoldDB" id="A0A5A9GIK8"/>
<keyword evidence="4" id="KW-1185">Reference proteome</keyword>
<dbReference type="GO" id="GO:0016757">
    <property type="term" value="F:glycosyltransferase activity"/>
    <property type="evidence" value="ECO:0007669"/>
    <property type="project" value="TreeGrafter"/>
</dbReference>
<dbReference type="GO" id="GO:0009103">
    <property type="term" value="P:lipopolysaccharide biosynthetic process"/>
    <property type="evidence" value="ECO:0007669"/>
    <property type="project" value="TreeGrafter"/>
</dbReference>
<name>A0A5A9GIK8_AZOLI</name>
<proteinExistence type="predicted"/>
<keyword evidence="1 3" id="KW-0808">Transferase</keyword>
<comment type="caution">
    <text evidence="3">The sequence shown here is derived from an EMBL/GenBank/DDBJ whole genome shotgun (WGS) entry which is preliminary data.</text>
</comment>
<sequence length="431" mass="47026">MKRPSSGACRPADADAMKPAGRQPITPGSPTGPVQPVALPKKAFRPMKLLIIDSRVTKASDAYSEAEGMGGIASSLIYLSDSLAAEGHDVMLAIASDPDMRRSGVRIVDCTKVTAGDLSGVEAVIVSNNADNVTSVKRFLPSVPTFLWVHIQHDVWFHDLKCLAHYLDTDHARSADGIVFVSEWQKRVFLEKFKDTIPAERCHVIRNACNPFVLRQRDDEAGLFDAKRTALEVAYVSAPTRGLDTLLKLWPAVRADCPAATLAVYSGQSIYGVAQADDPIHRLLSGMTMEGAEYRGPLSHARLTERLLDTAIVAYPTAFEETSGIAPIEALAAGCSLVCTDRGALPESAAGFATMVPYGEGGDAFEEAFAAALIAKVRQWRDGDGAELRTSLRHQRQVITANYRWENRALEWKSLIALYRTGFRTDKRRPD</sequence>
<protein>
    <submittedName>
        <fullName evidence="3">Glycosyltransferase family 4 protein</fullName>
    </submittedName>
</protein>
<dbReference type="EMBL" id="VTTN01000010">
    <property type="protein sequence ID" value="KAA0593685.1"/>
    <property type="molecule type" value="Genomic_DNA"/>
</dbReference>
<evidence type="ECO:0000313" key="3">
    <source>
        <dbReference type="EMBL" id="KAA0593685.1"/>
    </source>
</evidence>
<accession>A0A5A9GIK8</accession>
<evidence type="ECO:0000256" key="2">
    <source>
        <dbReference type="SAM" id="MobiDB-lite"/>
    </source>
</evidence>